<dbReference type="Proteomes" id="UP000955338">
    <property type="component" value="Chromosome"/>
</dbReference>
<dbReference type="PANTHER" id="PTHR11839:SF12">
    <property type="entry name" value="ADP COMPOUNDS HYDROLASE NUDE"/>
    <property type="match status" value="1"/>
</dbReference>
<dbReference type="InterPro" id="IPR020476">
    <property type="entry name" value="Nudix_hydrolase"/>
</dbReference>
<dbReference type="Gene3D" id="3.90.79.10">
    <property type="entry name" value="Nucleoside Triphosphate Pyrophosphohydrolase"/>
    <property type="match status" value="1"/>
</dbReference>
<sequence length="193" mass="21919">MTIPTKPTILSLTTLAKSQLFEIQAVDLQFSNGEQRTYERLKPASRCGVMILAIDQQQNLLMVEEYAVGTENYQLGFPKGLMEVGETAEQSAIRELQEEIGFGAKKLTLLRTLRTSPNYMNNPIHIFLAEELYPSRLTGDEPEPLILRPYPLAQLDQLLQDPTFDEARNLSALYLLKAHLNQRQKIKKGKNDD</sequence>
<evidence type="ECO:0000256" key="1">
    <source>
        <dbReference type="ARBA" id="ARBA00022801"/>
    </source>
</evidence>
<dbReference type="InterPro" id="IPR000086">
    <property type="entry name" value="NUDIX_hydrolase_dom"/>
</dbReference>
<dbReference type="FunFam" id="3.90.79.10:FF:000006">
    <property type="entry name" value="ADP compounds hydrolase NudE"/>
    <property type="match status" value="1"/>
</dbReference>
<dbReference type="GO" id="GO:0019144">
    <property type="term" value="F:ADP-sugar diphosphatase activity"/>
    <property type="evidence" value="ECO:0007669"/>
    <property type="project" value="TreeGrafter"/>
</dbReference>
<keyword evidence="3" id="KW-1185">Reference proteome</keyword>
<accession>A0A8D4IXY5</accession>
<gene>
    <name evidence="2" type="ORF">CEP48_05650</name>
</gene>
<dbReference type="PRINTS" id="PR00502">
    <property type="entry name" value="NUDIXFAMILY"/>
</dbReference>
<reference evidence="2" key="1">
    <citation type="submission" date="2017-06" db="EMBL/GenBank/DDBJ databases">
        <title>Genome sequencing of pathogenic and non-pathogenic strains within Bisgaard taxon 40.</title>
        <authorList>
            <person name="Ladner J.T."/>
            <person name="Lovett S.P."/>
            <person name="Koroleva G."/>
            <person name="Lorch J.M."/>
        </authorList>
    </citation>
    <scope>NUCLEOTIDE SEQUENCE</scope>
    <source>
        <strain evidence="2">27576-1-I1</strain>
    </source>
</reference>
<proteinExistence type="predicted"/>
<name>A0A8D4IXY5_9PAST</name>
<evidence type="ECO:0000313" key="2">
    <source>
        <dbReference type="EMBL" id="QDJ14944.1"/>
    </source>
</evidence>
<organism evidence="2 3">
    <name type="scientific">Mergibacter septicus</name>
    <dbReference type="NCBI Taxonomy" id="221402"/>
    <lineage>
        <taxon>Bacteria</taxon>
        <taxon>Pseudomonadati</taxon>
        <taxon>Pseudomonadota</taxon>
        <taxon>Gammaproteobacteria</taxon>
        <taxon>Pasteurellales</taxon>
        <taxon>Pasteurellaceae</taxon>
        <taxon>Mergibacter</taxon>
    </lineage>
</organism>
<dbReference type="AlphaFoldDB" id="A0A8D4IXY5"/>
<dbReference type="SUPFAM" id="SSF55811">
    <property type="entry name" value="Nudix"/>
    <property type="match status" value="1"/>
</dbReference>
<dbReference type="GO" id="GO:0006753">
    <property type="term" value="P:nucleoside phosphate metabolic process"/>
    <property type="evidence" value="ECO:0007669"/>
    <property type="project" value="TreeGrafter"/>
</dbReference>
<dbReference type="InterPro" id="IPR015797">
    <property type="entry name" value="NUDIX_hydrolase-like_dom_sf"/>
</dbReference>
<dbReference type="PROSITE" id="PS51462">
    <property type="entry name" value="NUDIX"/>
    <property type="match status" value="1"/>
</dbReference>
<dbReference type="GO" id="GO:0005829">
    <property type="term" value="C:cytosol"/>
    <property type="evidence" value="ECO:0007669"/>
    <property type="project" value="TreeGrafter"/>
</dbReference>
<dbReference type="RefSeq" id="WP_373463125.1">
    <property type="nucleotide sequence ID" value="NZ_CP022011.1"/>
</dbReference>
<evidence type="ECO:0000313" key="3">
    <source>
        <dbReference type="Proteomes" id="UP000955338"/>
    </source>
</evidence>
<dbReference type="NCBIfam" id="NF008736">
    <property type="entry name" value="PRK11762.1"/>
    <property type="match status" value="1"/>
</dbReference>
<dbReference type="EMBL" id="CP022011">
    <property type="protein sequence ID" value="QDJ14944.1"/>
    <property type="molecule type" value="Genomic_DNA"/>
</dbReference>
<dbReference type="Pfam" id="PF00293">
    <property type="entry name" value="NUDIX"/>
    <property type="match status" value="1"/>
</dbReference>
<dbReference type="PANTHER" id="PTHR11839">
    <property type="entry name" value="UDP/ADP-SUGAR PYROPHOSPHATASE"/>
    <property type="match status" value="1"/>
</dbReference>
<protein>
    <submittedName>
        <fullName evidence="2">ADP compounds hydrolase NudE</fullName>
    </submittedName>
</protein>
<dbReference type="GO" id="GO:0019693">
    <property type="term" value="P:ribose phosphate metabolic process"/>
    <property type="evidence" value="ECO:0007669"/>
    <property type="project" value="TreeGrafter"/>
</dbReference>
<keyword evidence="1 2" id="KW-0378">Hydrolase</keyword>